<name>A0A2S8SVZ3_9BACT</name>
<comment type="caution">
    <text evidence="3">The sequence shown here is derived from an EMBL/GenBank/DDBJ whole genome shotgun (WGS) entry which is preliminary data.</text>
</comment>
<feature type="region of interest" description="Disordered" evidence="1">
    <location>
        <begin position="81"/>
        <end position="140"/>
    </location>
</feature>
<feature type="compositionally biased region" description="Low complexity" evidence="1">
    <location>
        <begin position="82"/>
        <end position="95"/>
    </location>
</feature>
<dbReference type="InParanoid" id="A0A2S8SVZ3"/>
<protein>
    <submittedName>
        <fullName evidence="3">Uncharacterized protein</fullName>
    </submittedName>
</protein>
<evidence type="ECO:0000256" key="2">
    <source>
        <dbReference type="SAM" id="Phobius"/>
    </source>
</evidence>
<keyword evidence="4" id="KW-1185">Reference proteome</keyword>
<accession>A0A2S8SVZ3</accession>
<feature type="region of interest" description="Disordered" evidence="1">
    <location>
        <begin position="30"/>
        <end position="49"/>
    </location>
</feature>
<evidence type="ECO:0000313" key="3">
    <source>
        <dbReference type="EMBL" id="PQV64960.1"/>
    </source>
</evidence>
<organism evidence="3 4">
    <name type="scientific">Abditibacterium utsteinense</name>
    <dbReference type="NCBI Taxonomy" id="1960156"/>
    <lineage>
        <taxon>Bacteria</taxon>
        <taxon>Pseudomonadati</taxon>
        <taxon>Abditibacteriota</taxon>
        <taxon>Abditibacteriia</taxon>
        <taxon>Abditibacteriales</taxon>
        <taxon>Abditibacteriaceae</taxon>
        <taxon>Abditibacterium</taxon>
    </lineage>
</organism>
<dbReference type="Proteomes" id="UP000237684">
    <property type="component" value="Unassembled WGS sequence"/>
</dbReference>
<dbReference type="AlphaFoldDB" id="A0A2S8SVZ3"/>
<keyword evidence="2" id="KW-0812">Transmembrane</keyword>
<keyword evidence="2" id="KW-0472">Membrane</keyword>
<gene>
    <name evidence="3" type="ORF">B1R32_103230</name>
</gene>
<sequence length="250" mass="25626">MCWACYTPLTAGASLGAGMAGGPAAVTAMPNSPASRPINVPGSAEEPQKKSIDPKIIGVGAFLIVAGLAAFLMSGAMGGNSTGETTGGTDPTPNTIMERPPSGPSGPSALLPSLGNPGGNPGGAPPAPVALPFTTITPPNPQFETGTMGILVATNVSPTQAAGFARFARDQNSRGKWTKMQICVFTNKTAADAFASYQKGRRGAPLTNNDFAQLASNGVWNGAPAFLESRGKQERIFSPAQSPNAWWQRR</sequence>
<evidence type="ECO:0000256" key="1">
    <source>
        <dbReference type="SAM" id="MobiDB-lite"/>
    </source>
</evidence>
<proteinExistence type="predicted"/>
<reference evidence="3 4" key="1">
    <citation type="journal article" date="2018" name="Syst. Appl. Microbiol.">
        <title>Abditibacterium utsteinense sp. nov., the first cultivated member of candidate phylum FBP, isolated from ice-free Antarctic soil samples.</title>
        <authorList>
            <person name="Tahon G."/>
            <person name="Tytgat B."/>
            <person name="Lebbe L."/>
            <person name="Carlier A."/>
            <person name="Willems A."/>
        </authorList>
    </citation>
    <scope>NUCLEOTIDE SEQUENCE [LARGE SCALE GENOMIC DNA]</scope>
    <source>
        <strain evidence="3 4">LMG 29911</strain>
    </source>
</reference>
<dbReference type="EMBL" id="NIGF01000003">
    <property type="protein sequence ID" value="PQV64960.1"/>
    <property type="molecule type" value="Genomic_DNA"/>
</dbReference>
<evidence type="ECO:0000313" key="4">
    <source>
        <dbReference type="Proteomes" id="UP000237684"/>
    </source>
</evidence>
<feature type="compositionally biased region" description="Low complexity" evidence="1">
    <location>
        <begin position="105"/>
        <end position="115"/>
    </location>
</feature>
<keyword evidence="2" id="KW-1133">Transmembrane helix</keyword>
<feature type="transmembrane region" description="Helical" evidence="2">
    <location>
        <begin position="56"/>
        <end position="77"/>
    </location>
</feature>